<dbReference type="InterPro" id="IPR013762">
    <property type="entry name" value="Integrase-like_cat_sf"/>
</dbReference>
<evidence type="ECO:0000259" key="8">
    <source>
        <dbReference type="PROSITE" id="PS51900"/>
    </source>
</evidence>
<dbReference type="GO" id="GO:0015074">
    <property type="term" value="P:DNA integration"/>
    <property type="evidence" value="ECO:0007669"/>
    <property type="project" value="UniProtKB-KW"/>
</dbReference>
<evidence type="ECO:0000313" key="9">
    <source>
        <dbReference type="EMBL" id="HJC75672.1"/>
    </source>
</evidence>
<dbReference type="InterPro" id="IPR050090">
    <property type="entry name" value="Tyrosine_recombinase_XerCD"/>
</dbReference>
<evidence type="ECO:0000256" key="6">
    <source>
        <dbReference type="PROSITE-ProRule" id="PRU01248"/>
    </source>
</evidence>
<feature type="domain" description="Tyr recombinase" evidence="7">
    <location>
        <begin position="108"/>
        <end position="281"/>
    </location>
</feature>
<keyword evidence="5" id="KW-0233">DNA recombination</keyword>
<evidence type="ECO:0000256" key="3">
    <source>
        <dbReference type="ARBA" id="ARBA00022908"/>
    </source>
</evidence>
<dbReference type="PROSITE" id="PS51900">
    <property type="entry name" value="CB"/>
    <property type="match status" value="1"/>
</dbReference>
<dbReference type="Proteomes" id="UP000823902">
    <property type="component" value="Unassembled WGS sequence"/>
</dbReference>
<comment type="similarity">
    <text evidence="2">Belongs to the 'phage' integrase family.</text>
</comment>
<gene>
    <name evidence="9" type="ORF">H9697_12155</name>
</gene>
<dbReference type="GO" id="GO:0006310">
    <property type="term" value="P:DNA recombination"/>
    <property type="evidence" value="ECO:0007669"/>
    <property type="project" value="UniProtKB-KW"/>
</dbReference>
<evidence type="ECO:0000259" key="7">
    <source>
        <dbReference type="PROSITE" id="PS51898"/>
    </source>
</evidence>
<comment type="caution">
    <text evidence="9">The sequence shown here is derived from an EMBL/GenBank/DDBJ whole genome shotgun (WGS) entry which is preliminary data.</text>
</comment>
<dbReference type="InterPro" id="IPR011010">
    <property type="entry name" value="DNA_brk_join_enz"/>
</dbReference>
<dbReference type="InterPro" id="IPR044068">
    <property type="entry name" value="CB"/>
</dbReference>
<dbReference type="EMBL" id="DWVY01000062">
    <property type="protein sequence ID" value="HJC75672.1"/>
    <property type="molecule type" value="Genomic_DNA"/>
</dbReference>
<dbReference type="Pfam" id="PF00589">
    <property type="entry name" value="Phage_integrase"/>
    <property type="match status" value="1"/>
</dbReference>
<organism evidence="9 10">
    <name type="scientific">Candidatus Mediterraneibacter faecavium</name>
    <dbReference type="NCBI Taxonomy" id="2838668"/>
    <lineage>
        <taxon>Bacteria</taxon>
        <taxon>Bacillati</taxon>
        <taxon>Bacillota</taxon>
        <taxon>Clostridia</taxon>
        <taxon>Lachnospirales</taxon>
        <taxon>Lachnospiraceae</taxon>
        <taxon>Mediterraneibacter</taxon>
    </lineage>
</organism>
<sequence>MNTIKNSDETVFEEKMIVYFTEFLEEKECAPATIEKYARDIKTFTKYLGNDKKITKQRLLAYKEWLIENYCISSVNSMIAALNQFLIYIEMGRLRLKRVKEQGHSMNRAGRELSGEEFRSLVRTAKERGKDQTAMIMETMCATGIRISELKFFRVENIESGVVKVRNKGKSRIVLIPKILQKKLRIYIRRKGIRKGMIFCTKSGKAKDRSNIWKEMKAIAKIAGINLEKVFPHNLRHLFARTFYKTTKDLINLADILGHSSVEVTRIYTSDGIQEWRRSLEKIKLLET</sequence>
<dbReference type="PROSITE" id="PS51898">
    <property type="entry name" value="TYR_RECOMBINASE"/>
    <property type="match status" value="1"/>
</dbReference>
<dbReference type="SUPFAM" id="SSF56349">
    <property type="entry name" value="DNA breaking-rejoining enzymes"/>
    <property type="match status" value="1"/>
</dbReference>
<dbReference type="AlphaFoldDB" id="A0A9D2TP67"/>
<comment type="function">
    <text evidence="1">Site-specific tyrosine recombinase, which acts by catalyzing the cutting and rejoining of the recombining DNA molecules.</text>
</comment>
<evidence type="ECO:0000256" key="4">
    <source>
        <dbReference type="ARBA" id="ARBA00023125"/>
    </source>
</evidence>
<evidence type="ECO:0000313" key="10">
    <source>
        <dbReference type="Proteomes" id="UP000823902"/>
    </source>
</evidence>
<feature type="domain" description="Core-binding (CB)" evidence="8">
    <location>
        <begin position="14"/>
        <end position="90"/>
    </location>
</feature>
<dbReference type="Pfam" id="PF02899">
    <property type="entry name" value="Phage_int_SAM_1"/>
    <property type="match status" value="1"/>
</dbReference>
<name>A0A9D2TP67_9FIRM</name>
<dbReference type="PANTHER" id="PTHR30349">
    <property type="entry name" value="PHAGE INTEGRASE-RELATED"/>
    <property type="match status" value="1"/>
</dbReference>
<keyword evidence="4 6" id="KW-0238">DNA-binding</keyword>
<dbReference type="InterPro" id="IPR010998">
    <property type="entry name" value="Integrase_recombinase_N"/>
</dbReference>
<dbReference type="Gene3D" id="1.10.443.10">
    <property type="entry name" value="Intergrase catalytic core"/>
    <property type="match status" value="1"/>
</dbReference>
<proteinExistence type="inferred from homology"/>
<protein>
    <submittedName>
        <fullName evidence="9">Site-specific integrase</fullName>
    </submittedName>
</protein>
<reference evidence="9" key="2">
    <citation type="submission" date="2021-04" db="EMBL/GenBank/DDBJ databases">
        <authorList>
            <person name="Gilroy R."/>
        </authorList>
    </citation>
    <scope>NUCLEOTIDE SEQUENCE</scope>
    <source>
        <strain evidence="9">CHK196-7946</strain>
    </source>
</reference>
<evidence type="ECO:0000256" key="1">
    <source>
        <dbReference type="ARBA" id="ARBA00003283"/>
    </source>
</evidence>
<accession>A0A9D2TP67</accession>
<dbReference type="InterPro" id="IPR002104">
    <property type="entry name" value="Integrase_catalytic"/>
</dbReference>
<dbReference type="InterPro" id="IPR004107">
    <property type="entry name" value="Integrase_SAM-like_N"/>
</dbReference>
<dbReference type="GO" id="GO:0003677">
    <property type="term" value="F:DNA binding"/>
    <property type="evidence" value="ECO:0007669"/>
    <property type="project" value="UniProtKB-UniRule"/>
</dbReference>
<dbReference type="Gene3D" id="1.10.150.130">
    <property type="match status" value="1"/>
</dbReference>
<keyword evidence="3" id="KW-0229">DNA integration</keyword>
<evidence type="ECO:0000256" key="2">
    <source>
        <dbReference type="ARBA" id="ARBA00008857"/>
    </source>
</evidence>
<reference evidence="9" key="1">
    <citation type="journal article" date="2021" name="PeerJ">
        <title>Extensive microbial diversity within the chicken gut microbiome revealed by metagenomics and culture.</title>
        <authorList>
            <person name="Gilroy R."/>
            <person name="Ravi A."/>
            <person name="Getino M."/>
            <person name="Pursley I."/>
            <person name="Horton D.L."/>
            <person name="Alikhan N.F."/>
            <person name="Baker D."/>
            <person name="Gharbi K."/>
            <person name="Hall N."/>
            <person name="Watson M."/>
            <person name="Adriaenssens E.M."/>
            <person name="Foster-Nyarko E."/>
            <person name="Jarju S."/>
            <person name="Secka A."/>
            <person name="Antonio M."/>
            <person name="Oren A."/>
            <person name="Chaudhuri R.R."/>
            <person name="La Ragione R."/>
            <person name="Hildebrand F."/>
            <person name="Pallen M.J."/>
        </authorList>
    </citation>
    <scope>NUCLEOTIDE SEQUENCE</scope>
    <source>
        <strain evidence="9">CHK196-7946</strain>
    </source>
</reference>
<evidence type="ECO:0000256" key="5">
    <source>
        <dbReference type="ARBA" id="ARBA00023172"/>
    </source>
</evidence>
<dbReference type="PANTHER" id="PTHR30349:SF89">
    <property type="entry name" value="INTEGRASE_RECOMBINASE"/>
    <property type="match status" value="1"/>
</dbReference>